<sequence>MEDNKYKKYLLLAGLIISIVTIMIPIFLEFFIFRNDVISPVSNGDWAGFYGSFLGGIIGGIGTLIAVFITTKETRKIQAENTNQIENEKKIRIKQERKVFTDEIATLVAKNIAELKMYNTNTQKIQEIDKKLKEEEKYLNSLINETKISKSKTKIEMLTKEKELYNVNKSIADETYYLLSIKLKDIDLANELLQKLRKYNSFLFDKSEMYEDLEEKAREFINSYMNL</sequence>
<accession>A0AAP7BV46</accession>
<organism evidence="2 3">
    <name type="scientific">Clostridium perfringens</name>
    <dbReference type="NCBI Taxonomy" id="1502"/>
    <lineage>
        <taxon>Bacteria</taxon>
        <taxon>Bacillati</taxon>
        <taxon>Bacillota</taxon>
        <taxon>Clostridia</taxon>
        <taxon>Eubacteriales</taxon>
        <taxon>Clostridiaceae</taxon>
        <taxon>Clostridium</taxon>
    </lineage>
</organism>
<dbReference type="AlphaFoldDB" id="A0AAP7BV46"/>
<dbReference type="Proteomes" id="UP000481454">
    <property type="component" value="Unassembled WGS sequence"/>
</dbReference>
<comment type="caution">
    <text evidence="2">The sequence shown here is derived from an EMBL/GenBank/DDBJ whole genome shotgun (WGS) entry which is preliminary data.</text>
</comment>
<keyword evidence="1" id="KW-0812">Transmembrane</keyword>
<gene>
    <name evidence="2" type="ORF">G6Z34_04645</name>
</gene>
<evidence type="ECO:0000256" key="1">
    <source>
        <dbReference type="SAM" id="Phobius"/>
    </source>
</evidence>
<keyword evidence="1" id="KW-1133">Transmembrane helix</keyword>
<protein>
    <submittedName>
        <fullName evidence="2">Uncharacterized protein</fullName>
    </submittedName>
</protein>
<evidence type="ECO:0000313" key="3">
    <source>
        <dbReference type="Proteomes" id="UP000481454"/>
    </source>
</evidence>
<dbReference type="EMBL" id="JAALLZ010000001">
    <property type="protein sequence ID" value="NGU29407.1"/>
    <property type="molecule type" value="Genomic_DNA"/>
</dbReference>
<evidence type="ECO:0000313" key="2">
    <source>
        <dbReference type="EMBL" id="NGU29407.1"/>
    </source>
</evidence>
<keyword evidence="1" id="KW-0472">Membrane</keyword>
<feature type="transmembrane region" description="Helical" evidence="1">
    <location>
        <begin position="9"/>
        <end position="28"/>
    </location>
</feature>
<name>A0AAP7BV46_CLOPF</name>
<dbReference type="RefSeq" id="WP_003458512.1">
    <property type="nucleotide sequence ID" value="NZ_CATNWX010000001.1"/>
</dbReference>
<reference evidence="2 3" key="1">
    <citation type="submission" date="2020-02" db="EMBL/GenBank/DDBJ databases">
        <title>Genomic Insights into the Phylogeny and Genetic Plasticity of the Human and Animal Enteric Pathogen Clostridium perfringens.</title>
        <authorList>
            <person name="Feng Y."/>
            <person name="Hu Y."/>
        </authorList>
    </citation>
    <scope>NUCLEOTIDE SEQUENCE [LARGE SCALE GENOMIC DNA]</scope>
    <source>
        <strain evidence="2 3">CP-40</strain>
    </source>
</reference>
<proteinExistence type="predicted"/>
<feature type="transmembrane region" description="Helical" evidence="1">
    <location>
        <begin position="48"/>
        <end position="69"/>
    </location>
</feature>